<feature type="region of interest" description="Disordered" evidence="1">
    <location>
        <begin position="112"/>
        <end position="136"/>
    </location>
</feature>
<dbReference type="Pfam" id="PF08212">
    <property type="entry name" value="Lipocalin_2"/>
    <property type="match status" value="1"/>
</dbReference>
<keyword evidence="2" id="KW-0472">Membrane</keyword>
<dbReference type="InterPro" id="IPR000566">
    <property type="entry name" value="Lipocln_cytosolic_FA-bd_dom"/>
</dbReference>
<evidence type="ECO:0000256" key="1">
    <source>
        <dbReference type="SAM" id="MobiDB-lite"/>
    </source>
</evidence>
<feature type="compositionally biased region" description="Basic and acidic residues" evidence="1">
    <location>
        <begin position="112"/>
        <end position="122"/>
    </location>
</feature>
<feature type="transmembrane region" description="Helical" evidence="2">
    <location>
        <begin position="502"/>
        <end position="522"/>
    </location>
</feature>
<dbReference type="Gene3D" id="2.40.128.20">
    <property type="match status" value="1"/>
</dbReference>
<dbReference type="InterPro" id="IPR044822">
    <property type="entry name" value="Myb_DNA-bind_4"/>
</dbReference>
<feature type="domain" description="Myb/SANT-like DNA-binding" evidence="4">
    <location>
        <begin position="220"/>
        <end position="307"/>
    </location>
</feature>
<feature type="transmembrane region" description="Helical" evidence="2">
    <location>
        <begin position="465"/>
        <end position="481"/>
    </location>
</feature>
<feature type="transmembrane region" description="Helical" evidence="2">
    <location>
        <begin position="159"/>
        <end position="182"/>
    </location>
</feature>
<dbReference type="EMBL" id="JAOPHQ010005511">
    <property type="protein sequence ID" value="KAK0134963.1"/>
    <property type="molecule type" value="Genomic_DNA"/>
</dbReference>
<keyword evidence="6" id="KW-1185">Reference proteome</keyword>
<evidence type="ECO:0000259" key="3">
    <source>
        <dbReference type="Pfam" id="PF08212"/>
    </source>
</evidence>
<feature type="domain" description="Lipocalin/cytosolic fatty-acid binding" evidence="3">
    <location>
        <begin position="536"/>
        <end position="578"/>
    </location>
</feature>
<protein>
    <submittedName>
        <fullName evidence="5">Apolipoprotein D</fullName>
    </submittedName>
</protein>
<dbReference type="GO" id="GO:0000302">
    <property type="term" value="P:response to reactive oxygen species"/>
    <property type="evidence" value="ECO:0007669"/>
    <property type="project" value="TreeGrafter"/>
</dbReference>
<dbReference type="Pfam" id="PF13837">
    <property type="entry name" value="Myb_DNA-bind_4"/>
    <property type="match status" value="1"/>
</dbReference>
<gene>
    <name evidence="5" type="primary">APOD_1</name>
    <name evidence="5" type="ORF">N1851_029221</name>
</gene>
<feature type="region of interest" description="Disordered" evidence="1">
    <location>
        <begin position="330"/>
        <end position="349"/>
    </location>
</feature>
<evidence type="ECO:0000313" key="5">
    <source>
        <dbReference type="EMBL" id="KAK0134963.1"/>
    </source>
</evidence>
<sequence>MCRTEQSPVRCVWSSHLHLLGADVELAEDVAEEILDLVPGVDAVGPVQYDHNVHVGAAPCSAQQVGQNPRLTSQTSPGHLSPGPTAIEALQLRTRKPSGLSGLSVIPSSVKKEGWQKMDKQSDQTTSGWGEGPGEKARVNEVFEGGLARENMRSVVVSVSVLSVVVSVSVLSVVVSVSVLSVQPDPLCDQGMTHNAPRMRDMTETTTMEIAVWVPTETFKWTDELTAILIAWRAANDKLFTGRRNAAVKGFEEFVREKGLEGKTTPTWVKKKWENLKQKYKDMKTLSGVSTEGKATAASWKWFDAMEVAMGGRPSISLSAFIASASHDAAVASPPIKTEPRVERLTPAPQRKRKGDVLLYLRVLEEREESRQREALEREDRRFREAEEREERRERERIDREEQREREKIEREERRDREAREREDRRDREASEREERREECFLKLMALLRALLAMVMLMLPSLRCISAISSECVFLVLFNGMRRMGTWMISISHGETVMKMKALQVIYLTLLAVLAARAQVLVAGKCPRPAVVKFFDASMYQGKWYEIQKLPVLFQQGECATATYSQKKPGENVEVLNKELL</sequence>
<evidence type="ECO:0000259" key="4">
    <source>
        <dbReference type="Pfam" id="PF13837"/>
    </source>
</evidence>
<dbReference type="SUPFAM" id="SSF50814">
    <property type="entry name" value="Lipocalins"/>
    <property type="match status" value="1"/>
</dbReference>
<keyword evidence="2" id="KW-1133">Transmembrane helix</keyword>
<feature type="region of interest" description="Disordered" evidence="1">
    <location>
        <begin position="375"/>
        <end position="430"/>
    </location>
</feature>
<keyword evidence="2" id="KW-0812">Transmembrane</keyword>
<evidence type="ECO:0000313" key="6">
    <source>
        <dbReference type="Proteomes" id="UP001174136"/>
    </source>
</evidence>
<organism evidence="5 6">
    <name type="scientific">Merluccius polli</name>
    <name type="common">Benguela hake</name>
    <name type="synonym">Merluccius cadenati</name>
    <dbReference type="NCBI Taxonomy" id="89951"/>
    <lineage>
        <taxon>Eukaryota</taxon>
        <taxon>Metazoa</taxon>
        <taxon>Chordata</taxon>
        <taxon>Craniata</taxon>
        <taxon>Vertebrata</taxon>
        <taxon>Euteleostomi</taxon>
        <taxon>Actinopterygii</taxon>
        <taxon>Neopterygii</taxon>
        <taxon>Teleostei</taxon>
        <taxon>Neoteleostei</taxon>
        <taxon>Acanthomorphata</taxon>
        <taxon>Zeiogadaria</taxon>
        <taxon>Gadariae</taxon>
        <taxon>Gadiformes</taxon>
        <taxon>Gadoidei</taxon>
        <taxon>Merlucciidae</taxon>
        <taxon>Merluccius</taxon>
    </lineage>
</organism>
<reference evidence="5" key="1">
    <citation type="journal article" date="2023" name="Front. Mar. Sci.">
        <title>A new Merluccius polli reference genome to investigate the effects of global change in West African waters.</title>
        <authorList>
            <person name="Mateo J.L."/>
            <person name="Blanco-Fernandez C."/>
            <person name="Garcia-Vazquez E."/>
            <person name="Machado-Schiaffino G."/>
        </authorList>
    </citation>
    <scope>NUCLEOTIDE SEQUENCE</scope>
    <source>
        <strain evidence="5">C29</strain>
        <tissue evidence="5">Fin</tissue>
    </source>
</reference>
<dbReference type="Proteomes" id="UP001174136">
    <property type="component" value="Unassembled WGS sequence"/>
</dbReference>
<dbReference type="AlphaFoldDB" id="A0AA47M7A1"/>
<proteinExistence type="predicted"/>
<dbReference type="GO" id="GO:0005737">
    <property type="term" value="C:cytoplasm"/>
    <property type="evidence" value="ECO:0007669"/>
    <property type="project" value="TreeGrafter"/>
</dbReference>
<dbReference type="PANTHER" id="PTHR10612:SF58">
    <property type="entry name" value="APOLIPOPROTEIN D"/>
    <property type="match status" value="1"/>
</dbReference>
<evidence type="ECO:0000256" key="2">
    <source>
        <dbReference type="SAM" id="Phobius"/>
    </source>
</evidence>
<accession>A0AA47M7A1</accession>
<name>A0AA47M7A1_MERPO</name>
<dbReference type="PANTHER" id="PTHR10612">
    <property type="entry name" value="APOLIPOPROTEIN D"/>
    <property type="match status" value="1"/>
</dbReference>
<comment type="caution">
    <text evidence="5">The sequence shown here is derived from an EMBL/GenBank/DDBJ whole genome shotgun (WGS) entry which is preliminary data.</text>
</comment>
<dbReference type="InterPro" id="IPR012674">
    <property type="entry name" value="Calycin"/>
</dbReference>
<dbReference type="GO" id="GO:0006629">
    <property type="term" value="P:lipid metabolic process"/>
    <property type="evidence" value="ECO:0007669"/>
    <property type="project" value="TreeGrafter"/>
</dbReference>